<accession>A0A4Z2HRF8</accession>
<comment type="caution">
    <text evidence="3">The sequence shown here is derived from an EMBL/GenBank/DDBJ whole genome shotgun (WGS) entry which is preliminary data.</text>
</comment>
<evidence type="ECO:0000313" key="4">
    <source>
        <dbReference type="Proteomes" id="UP000314294"/>
    </source>
</evidence>
<name>A0A4Z2HRF8_9TELE</name>
<evidence type="ECO:0000313" key="3">
    <source>
        <dbReference type="EMBL" id="TNN67895.1"/>
    </source>
</evidence>
<keyword evidence="2" id="KW-0732">Signal</keyword>
<proteinExistence type="predicted"/>
<dbReference type="Proteomes" id="UP000314294">
    <property type="component" value="Unassembled WGS sequence"/>
</dbReference>
<dbReference type="AlphaFoldDB" id="A0A4Z2HRF8"/>
<feature type="signal peptide" evidence="2">
    <location>
        <begin position="1"/>
        <end position="16"/>
    </location>
</feature>
<feature type="region of interest" description="Disordered" evidence="1">
    <location>
        <begin position="43"/>
        <end position="67"/>
    </location>
</feature>
<organism evidence="3 4">
    <name type="scientific">Liparis tanakae</name>
    <name type="common">Tanaka's snailfish</name>
    <dbReference type="NCBI Taxonomy" id="230148"/>
    <lineage>
        <taxon>Eukaryota</taxon>
        <taxon>Metazoa</taxon>
        <taxon>Chordata</taxon>
        <taxon>Craniata</taxon>
        <taxon>Vertebrata</taxon>
        <taxon>Euteleostomi</taxon>
        <taxon>Actinopterygii</taxon>
        <taxon>Neopterygii</taxon>
        <taxon>Teleostei</taxon>
        <taxon>Neoteleostei</taxon>
        <taxon>Acanthomorphata</taxon>
        <taxon>Eupercaria</taxon>
        <taxon>Perciformes</taxon>
        <taxon>Cottioidei</taxon>
        <taxon>Cottales</taxon>
        <taxon>Liparidae</taxon>
        <taxon>Liparis</taxon>
    </lineage>
</organism>
<feature type="chain" id="PRO_5021359824" evidence="2">
    <location>
        <begin position="17"/>
        <end position="67"/>
    </location>
</feature>
<keyword evidence="4" id="KW-1185">Reference proteome</keyword>
<gene>
    <name evidence="3" type="ORF">EYF80_021864</name>
</gene>
<evidence type="ECO:0000256" key="2">
    <source>
        <dbReference type="SAM" id="SignalP"/>
    </source>
</evidence>
<dbReference type="EMBL" id="SRLO01000197">
    <property type="protein sequence ID" value="TNN67895.1"/>
    <property type="molecule type" value="Genomic_DNA"/>
</dbReference>
<protein>
    <submittedName>
        <fullName evidence="3">Uncharacterized protein</fullName>
    </submittedName>
</protein>
<reference evidence="3 4" key="1">
    <citation type="submission" date="2019-03" db="EMBL/GenBank/DDBJ databases">
        <title>First draft genome of Liparis tanakae, snailfish: a comprehensive survey of snailfish specific genes.</title>
        <authorList>
            <person name="Kim W."/>
            <person name="Song I."/>
            <person name="Jeong J.-H."/>
            <person name="Kim D."/>
            <person name="Kim S."/>
            <person name="Ryu S."/>
            <person name="Song J.Y."/>
            <person name="Lee S.K."/>
        </authorList>
    </citation>
    <scope>NUCLEOTIDE SEQUENCE [LARGE SCALE GENOMIC DNA]</scope>
    <source>
        <tissue evidence="3">Muscle</tissue>
    </source>
</reference>
<sequence length="67" mass="7815">MDIVLHFLLRMHPVMTLHLQIQPCVDDTIRLCGATLRLPERRKEWPTVAENSPSPRKDESTLHLMLN</sequence>
<evidence type="ECO:0000256" key="1">
    <source>
        <dbReference type="SAM" id="MobiDB-lite"/>
    </source>
</evidence>